<dbReference type="EC" id="4.2.1.20" evidence="9"/>
<feature type="active site" description="Proton acceptor" evidence="9">
    <location>
        <position position="77"/>
    </location>
</feature>
<dbReference type="HOGENOM" id="CLU_016734_0_2_0"/>
<comment type="pathway">
    <text evidence="2 9">Amino-acid biosynthesis; L-tryptophan biosynthesis; L-tryptophan from chorismate: step 5/5.</text>
</comment>
<feature type="active site" description="Proton acceptor" evidence="9">
    <location>
        <position position="66"/>
    </location>
</feature>
<comment type="function">
    <text evidence="1 9">The alpha subunit is responsible for the aldol cleavage of indoleglycerol phosphate to indole and glyceraldehyde 3-phosphate.</text>
</comment>
<evidence type="ECO:0000256" key="2">
    <source>
        <dbReference type="ARBA" id="ARBA00004733"/>
    </source>
</evidence>
<dbReference type="UniPathway" id="UPA00035">
    <property type="reaction ID" value="UER00044"/>
</dbReference>
<comment type="catalytic activity">
    <reaction evidence="8 9">
        <text>(1S,2R)-1-C-(indol-3-yl)glycerol 3-phosphate + L-serine = D-glyceraldehyde 3-phosphate + L-tryptophan + H2O</text>
        <dbReference type="Rhea" id="RHEA:10532"/>
        <dbReference type="ChEBI" id="CHEBI:15377"/>
        <dbReference type="ChEBI" id="CHEBI:33384"/>
        <dbReference type="ChEBI" id="CHEBI:57912"/>
        <dbReference type="ChEBI" id="CHEBI:58866"/>
        <dbReference type="ChEBI" id="CHEBI:59776"/>
        <dbReference type="EC" id="4.2.1.20"/>
    </reaction>
</comment>
<dbReference type="CDD" id="cd04724">
    <property type="entry name" value="Tryptophan_synthase_alpha"/>
    <property type="match status" value="1"/>
</dbReference>
<evidence type="ECO:0000256" key="4">
    <source>
        <dbReference type="ARBA" id="ARBA00022605"/>
    </source>
</evidence>
<dbReference type="SUPFAM" id="SSF51366">
    <property type="entry name" value="Ribulose-phoshate binding barrel"/>
    <property type="match status" value="1"/>
</dbReference>
<protein>
    <recommendedName>
        <fullName evidence="9">Tryptophan synthase alpha chain</fullName>
        <ecNumber evidence="9">4.2.1.20</ecNumber>
    </recommendedName>
</protein>
<dbReference type="EMBL" id="ADVR01000117">
    <property type="protein sequence ID" value="EFO79309.1"/>
    <property type="molecule type" value="Genomic_DNA"/>
</dbReference>
<evidence type="ECO:0000313" key="12">
    <source>
        <dbReference type="Proteomes" id="UP000054010"/>
    </source>
</evidence>
<dbReference type="PANTHER" id="PTHR43406:SF1">
    <property type="entry name" value="TRYPTOPHAN SYNTHASE ALPHA CHAIN, CHLOROPLASTIC"/>
    <property type="match status" value="1"/>
</dbReference>
<dbReference type="Gene3D" id="3.20.20.70">
    <property type="entry name" value="Aldolase class I"/>
    <property type="match status" value="1"/>
</dbReference>
<dbReference type="Pfam" id="PF00290">
    <property type="entry name" value="Trp_syntA"/>
    <property type="match status" value="1"/>
</dbReference>
<dbReference type="STRING" id="765420.OSCT_2811"/>
<comment type="caution">
    <text evidence="11">The sequence shown here is derived from an EMBL/GenBank/DDBJ whole genome shotgun (WGS) entry which is preliminary data.</text>
</comment>
<evidence type="ECO:0000256" key="9">
    <source>
        <dbReference type="HAMAP-Rule" id="MF_00131"/>
    </source>
</evidence>
<accession>E1IHL0</accession>
<comment type="subunit">
    <text evidence="3 9">Tetramer of two alpha and two beta chains.</text>
</comment>
<dbReference type="HAMAP" id="MF_00131">
    <property type="entry name" value="Trp_synth_alpha"/>
    <property type="match status" value="1"/>
</dbReference>
<name>E1IHL0_9CHLR</name>
<dbReference type="eggNOG" id="COG0159">
    <property type="taxonomic scope" value="Bacteria"/>
</dbReference>
<evidence type="ECO:0000313" key="11">
    <source>
        <dbReference type="EMBL" id="EFO79309.1"/>
    </source>
</evidence>
<dbReference type="InterPro" id="IPR002028">
    <property type="entry name" value="Trp_synthase_suA"/>
</dbReference>
<evidence type="ECO:0000256" key="10">
    <source>
        <dbReference type="RuleBase" id="RU003662"/>
    </source>
</evidence>
<keyword evidence="7 9" id="KW-0456">Lyase</keyword>
<dbReference type="PANTHER" id="PTHR43406">
    <property type="entry name" value="TRYPTOPHAN SYNTHASE, ALPHA CHAIN"/>
    <property type="match status" value="1"/>
</dbReference>
<evidence type="ECO:0000256" key="3">
    <source>
        <dbReference type="ARBA" id="ARBA00011270"/>
    </source>
</evidence>
<dbReference type="FunFam" id="3.20.20.70:FF:000037">
    <property type="entry name" value="Tryptophan synthase alpha chain"/>
    <property type="match status" value="1"/>
</dbReference>
<evidence type="ECO:0000256" key="6">
    <source>
        <dbReference type="ARBA" id="ARBA00023141"/>
    </source>
</evidence>
<dbReference type="Proteomes" id="UP000054010">
    <property type="component" value="Unassembled WGS sequence"/>
</dbReference>
<dbReference type="InterPro" id="IPR013785">
    <property type="entry name" value="Aldolase_TIM"/>
</dbReference>
<dbReference type="InterPro" id="IPR011060">
    <property type="entry name" value="RibuloseP-bd_barrel"/>
</dbReference>
<dbReference type="AlphaFoldDB" id="E1IHL0"/>
<evidence type="ECO:0000256" key="1">
    <source>
        <dbReference type="ARBA" id="ARBA00003365"/>
    </source>
</evidence>
<keyword evidence="4 9" id="KW-0028">Amino-acid biosynthesis</keyword>
<keyword evidence="12" id="KW-1185">Reference proteome</keyword>
<proteinExistence type="inferred from homology"/>
<comment type="similarity">
    <text evidence="9 10">Belongs to the TrpA family.</text>
</comment>
<gene>
    <name evidence="9" type="primary">trpA</name>
    <name evidence="11" type="ORF">OSCT_2811</name>
</gene>
<evidence type="ECO:0000256" key="5">
    <source>
        <dbReference type="ARBA" id="ARBA00022822"/>
    </source>
</evidence>
<organism evidence="11 12">
    <name type="scientific">Oscillochloris trichoides DG-6</name>
    <dbReference type="NCBI Taxonomy" id="765420"/>
    <lineage>
        <taxon>Bacteria</taxon>
        <taxon>Bacillati</taxon>
        <taxon>Chloroflexota</taxon>
        <taxon>Chloroflexia</taxon>
        <taxon>Chloroflexales</taxon>
        <taxon>Chloroflexineae</taxon>
        <taxon>Oscillochloridaceae</taxon>
        <taxon>Oscillochloris</taxon>
    </lineage>
</organism>
<keyword evidence="6 9" id="KW-0057">Aromatic amino acid biosynthesis</keyword>
<reference evidence="11 12" key="1">
    <citation type="journal article" date="2011" name="J. Bacteriol.">
        <title>Draft genome sequence of the anoxygenic filamentous phototrophic bacterium Oscillochloris trichoides subsp. DG-6.</title>
        <authorList>
            <person name="Kuznetsov B.B."/>
            <person name="Ivanovsky R.N."/>
            <person name="Keppen O.I."/>
            <person name="Sukhacheva M.V."/>
            <person name="Bumazhkin B.K."/>
            <person name="Patutina E.O."/>
            <person name="Beletsky A.V."/>
            <person name="Mardanov A.V."/>
            <person name="Baslerov R.V."/>
            <person name="Panteleeva A.N."/>
            <person name="Kolganova T.V."/>
            <person name="Ravin N.V."/>
            <person name="Skryabin K.G."/>
        </authorList>
    </citation>
    <scope>NUCLEOTIDE SEQUENCE [LARGE SCALE GENOMIC DNA]</scope>
    <source>
        <strain evidence="11 12">DG-6</strain>
    </source>
</reference>
<evidence type="ECO:0000256" key="8">
    <source>
        <dbReference type="ARBA" id="ARBA00049047"/>
    </source>
</evidence>
<sequence length="282" mass="29864">MWYHAAKLIMLLEYPTPMSRIAATFARLRQEGRVALMPYLTVGFPEPGSTLDLVPALEAAGASLFELGMPFSDPLADGATIQRATQRALDHGINLRTCIETVAALRARGVEAPLLMMGYYNPLLRYGVERACADLAAAGGDGWIIPDMPPEESAQLHAAAAAHGLDLIMFVAPTTPDERMAEIAARASGFIYVVSLTGVTGARTSLSSNLATVLQRMRRLTDLPLVVGFGISSPAHVAEVAQIADGAIVGSALIAQLEQLPAADLVPGATRFVRDLMTGIEA</sequence>
<dbReference type="GO" id="GO:0005829">
    <property type="term" value="C:cytosol"/>
    <property type="evidence" value="ECO:0007669"/>
    <property type="project" value="TreeGrafter"/>
</dbReference>
<dbReference type="NCBIfam" id="TIGR00262">
    <property type="entry name" value="trpA"/>
    <property type="match status" value="1"/>
</dbReference>
<keyword evidence="5 9" id="KW-0822">Tryptophan biosynthesis</keyword>
<dbReference type="GO" id="GO:0004834">
    <property type="term" value="F:tryptophan synthase activity"/>
    <property type="evidence" value="ECO:0007669"/>
    <property type="project" value="UniProtKB-UniRule"/>
</dbReference>
<evidence type="ECO:0000256" key="7">
    <source>
        <dbReference type="ARBA" id="ARBA00023239"/>
    </source>
</evidence>